<reference evidence="1" key="2">
    <citation type="journal article" date="2015" name="Data Brief">
        <title>Shoot transcriptome of the giant reed, Arundo donax.</title>
        <authorList>
            <person name="Barrero R.A."/>
            <person name="Guerrero F.D."/>
            <person name="Moolhuijzen P."/>
            <person name="Goolsby J.A."/>
            <person name="Tidwell J."/>
            <person name="Bellgard S.E."/>
            <person name="Bellgard M.I."/>
        </authorList>
    </citation>
    <scope>NUCLEOTIDE SEQUENCE</scope>
    <source>
        <tissue evidence="1">Shoot tissue taken approximately 20 cm above the soil surface</tissue>
    </source>
</reference>
<dbReference type="EMBL" id="GBRH01195730">
    <property type="protein sequence ID" value="JAE02166.1"/>
    <property type="molecule type" value="Transcribed_RNA"/>
</dbReference>
<reference evidence="1" key="1">
    <citation type="submission" date="2014-09" db="EMBL/GenBank/DDBJ databases">
        <authorList>
            <person name="Magalhaes I.L.F."/>
            <person name="Oliveira U."/>
            <person name="Santos F.R."/>
            <person name="Vidigal T.H.D.A."/>
            <person name="Brescovit A.D."/>
            <person name="Santos A.J."/>
        </authorList>
    </citation>
    <scope>NUCLEOTIDE SEQUENCE</scope>
    <source>
        <tissue evidence="1">Shoot tissue taken approximately 20 cm above the soil surface</tissue>
    </source>
</reference>
<accession>A0A0A9EWD6</accession>
<proteinExistence type="predicted"/>
<name>A0A0A9EWD6_ARUDO</name>
<protein>
    <submittedName>
        <fullName evidence="1">Uncharacterized protein</fullName>
    </submittedName>
</protein>
<sequence length="25" mass="3003">MLLCERGFQFWVYSGALRQLELTQL</sequence>
<evidence type="ECO:0000313" key="1">
    <source>
        <dbReference type="EMBL" id="JAE02166.1"/>
    </source>
</evidence>
<organism evidence="1">
    <name type="scientific">Arundo donax</name>
    <name type="common">Giant reed</name>
    <name type="synonym">Donax arundinaceus</name>
    <dbReference type="NCBI Taxonomy" id="35708"/>
    <lineage>
        <taxon>Eukaryota</taxon>
        <taxon>Viridiplantae</taxon>
        <taxon>Streptophyta</taxon>
        <taxon>Embryophyta</taxon>
        <taxon>Tracheophyta</taxon>
        <taxon>Spermatophyta</taxon>
        <taxon>Magnoliopsida</taxon>
        <taxon>Liliopsida</taxon>
        <taxon>Poales</taxon>
        <taxon>Poaceae</taxon>
        <taxon>PACMAD clade</taxon>
        <taxon>Arundinoideae</taxon>
        <taxon>Arundineae</taxon>
        <taxon>Arundo</taxon>
    </lineage>
</organism>
<dbReference type="AlphaFoldDB" id="A0A0A9EWD6"/>